<dbReference type="EMBL" id="LT838272">
    <property type="protein sequence ID" value="SMB96779.1"/>
    <property type="molecule type" value="Genomic_DNA"/>
</dbReference>
<evidence type="ECO:0000313" key="1">
    <source>
        <dbReference type="EMBL" id="SMB96779.1"/>
    </source>
</evidence>
<sequence>MLVGPEILGEELSLVKNAKVRQFVEACLRDAPEYFWRVPASSSGKYHPGWAQGEGGLVRHTKAAVRVALDLLRAYPHLEKSRDFIVAALLLHDTLKHGTGEGRTVKEHPLLPEQYYRAHTKLIGRRAYKKVMALIRGHMGIWGPVKPRIGLFSRLSVVELVHLADYIASRKWCSLGKSGQEGE</sequence>
<dbReference type="AlphaFoldDB" id="A0A1W1VTU1"/>
<dbReference type="STRING" id="698762.SAMN00808754_1647"/>
<reference evidence="1 2" key="1">
    <citation type="submission" date="2017-04" db="EMBL/GenBank/DDBJ databases">
        <authorList>
            <person name="Afonso C.L."/>
            <person name="Miller P.J."/>
            <person name="Scott M.A."/>
            <person name="Spackman E."/>
            <person name="Goraichik I."/>
            <person name="Dimitrov K.M."/>
            <person name="Suarez D.L."/>
            <person name="Swayne D.E."/>
        </authorList>
    </citation>
    <scope>NUCLEOTIDE SEQUENCE [LARGE SCALE GENOMIC DNA]</scope>
    <source>
        <strain evidence="1 2">ToBE</strain>
    </source>
</reference>
<proteinExistence type="predicted"/>
<dbReference type="Proteomes" id="UP000192569">
    <property type="component" value="Chromosome I"/>
</dbReference>
<protein>
    <recommendedName>
        <fullName evidence="3">HD domain-containing protein</fullName>
    </recommendedName>
</protein>
<dbReference type="SUPFAM" id="SSF109604">
    <property type="entry name" value="HD-domain/PDEase-like"/>
    <property type="match status" value="1"/>
</dbReference>
<organism evidence="1 2">
    <name type="scientific">Thermanaeromonas toyohensis ToBE</name>
    <dbReference type="NCBI Taxonomy" id="698762"/>
    <lineage>
        <taxon>Bacteria</taxon>
        <taxon>Bacillati</taxon>
        <taxon>Bacillota</taxon>
        <taxon>Clostridia</taxon>
        <taxon>Neomoorellales</taxon>
        <taxon>Neomoorellaceae</taxon>
        <taxon>Thermanaeromonas</taxon>
    </lineage>
</organism>
<gene>
    <name evidence="1" type="ORF">SAMN00808754_1647</name>
</gene>
<evidence type="ECO:0008006" key="3">
    <source>
        <dbReference type="Google" id="ProtNLM"/>
    </source>
</evidence>
<keyword evidence="2" id="KW-1185">Reference proteome</keyword>
<evidence type="ECO:0000313" key="2">
    <source>
        <dbReference type="Proteomes" id="UP000192569"/>
    </source>
</evidence>
<accession>A0A1W1VTU1</accession>
<name>A0A1W1VTU1_9FIRM</name>